<organism evidence="1 2">
    <name type="scientific">Absidia repens</name>
    <dbReference type="NCBI Taxonomy" id="90262"/>
    <lineage>
        <taxon>Eukaryota</taxon>
        <taxon>Fungi</taxon>
        <taxon>Fungi incertae sedis</taxon>
        <taxon>Mucoromycota</taxon>
        <taxon>Mucoromycotina</taxon>
        <taxon>Mucoromycetes</taxon>
        <taxon>Mucorales</taxon>
        <taxon>Cunninghamellaceae</taxon>
        <taxon>Absidia</taxon>
    </lineage>
</organism>
<reference evidence="1 2" key="1">
    <citation type="submission" date="2016-07" db="EMBL/GenBank/DDBJ databases">
        <title>Pervasive Adenine N6-methylation of Active Genes in Fungi.</title>
        <authorList>
            <consortium name="DOE Joint Genome Institute"/>
            <person name="Mondo S.J."/>
            <person name="Dannebaum R.O."/>
            <person name="Kuo R.C."/>
            <person name="Labutti K."/>
            <person name="Haridas S."/>
            <person name="Kuo A."/>
            <person name="Salamov A."/>
            <person name="Ahrendt S.R."/>
            <person name="Lipzen A."/>
            <person name="Sullivan W."/>
            <person name="Andreopoulos W.B."/>
            <person name="Clum A."/>
            <person name="Lindquist E."/>
            <person name="Daum C."/>
            <person name="Ramamoorthy G.K."/>
            <person name="Gryganskyi A."/>
            <person name="Culley D."/>
            <person name="Magnuson J.K."/>
            <person name="James T.Y."/>
            <person name="O'Malley M.A."/>
            <person name="Stajich J.E."/>
            <person name="Spatafora J.W."/>
            <person name="Visel A."/>
            <person name="Grigoriev I.V."/>
        </authorList>
    </citation>
    <scope>NUCLEOTIDE SEQUENCE [LARGE SCALE GENOMIC DNA]</scope>
    <source>
        <strain evidence="1 2">NRRL 1336</strain>
    </source>
</reference>
<dbReference type="PANTHER" id="PTHR47163:SF3">
    <property type="entry name" value="PROTEIN CBG18017"/>
    <property type="match status" value="1"/>
</dbReference>
<dbReference type="STRING" id="90262.A0A1X2HXW0"/>
<dbReference type="InterPro" id="IPR053164">
    <property type="entry name" value="IS1016-like_transposase"/>
</dbReference>
<keyword evidence="2" id="KW-1185">Reference proteome</keyword>
<evidence type="ECO:0000313" key="2">
    <source>
        <dbReference type="Proteomes" id="UP000193560"/>
    </source>
</evidence>
<dbReference type="EMBL" id="MCGE01000048">
    <property type="protein sequence ID" value="ORZ04742.1"/>
    <property type="molecule type" value="Genomic_DNA"/>
</dbReference>
<dbReference type="OrthoDB" id="5598606at2759"/>
<evidence type="ECO:0008006" key="3">
    <source>
        <dbReference type="Google" id="ProtNLM"/>
    </source>
</evidence>
<evidence type="ECO:0000313" key="1">
    <source>
        <dbReference type="EMBL" id="ORZ04742.1"/>
    </source>
</evidence>
<dbReference type="AlphaFoldDB" id="A0A1X2HXW0"/>
<feature type="non-terminal residue" evidence="1">
    <location>
        <position position="1"/>
    </location>
</feature>
<protein>
    <recommendedName>
        <fullName evidence="3">ISXO2-like transposase domain-containing protein</fullName>
    </recommendedName>
</protein>
<name>A0A1X2HXW0_9FUNG</name>
<dbReference type="PANTHER" id="PTHR47163">
    <property type="entry name" value="DDE_TNP_IS1595 DOMAIN-CONTAINING PROTEIN"/>
    <property type="match status" value="1"/>
</dbReference>
<sequence length="135" mass="15377">SFFFNMKGPLNKRLLFLYFWAAKSSMTQIELFTGLAPVTIRSMRSNLYYALEESLDESSVEIGGYDANGERIIVEVDESKFGKVKYHRGHPVEGVWVVGGVEKTADRKMFVSTVENRNGWTMKDLIIRFVKPGSI</sequence>
<proteinExistence type="predicted"/>
<feature type="non-terminal residue" evidence="1">
    <location>
        <position position="135"/>
    </location>
</feature>
<accession>A0A1X2HXW0</accession>
<comment type="caution">
    <text evidence="1">The sequence shown here is derived from an EMBL/GenBank/DDBJ whole genome shotgun (WGS) entry which is preliminary data.</text>
</comment>
<dbReference type="Proteomes" id="UP000193560">
    <property type="component" value="Unassembled WGS sequence"/>
</dbReference>
<gene>
    <name evidence="1" type="ORF">BCR42DRAFT_305121</name>
</gene>